<keyword evidence="3" id="KW-1185">Reference proteome</keyword>
<protein>
    <recommendedName>
        <fullName evidence="4">C2H2-type domain-containing protein</fullName>
    </recommendedName>
</protein>
<sequence>MPKKKTTHQNALGMRAQTIESRSTDTSSTEDAATDSANTVISSTIEQTAGPSGLWRENRHKDDVGSDPHSFQSANETDRYDGSTEEEDEHEPTGQMKQALVPLGCWYAGSVVGKGYLGEKKYSNLRYRVVWDECLVHPDNITGSTDPVPEGLGTDWQNLIDCENPEHIIKSCDDSWRCRWCANCFTSKGNQYRHERQCTEPGAPGHLCNGCKPNCPGPGTFTYDVDRRIGNKSGKMGGKRQKKL</sequence>
<dbReference type="HOGENOM" id="CLU_1139276_0_0_1"/>
<proteinExistence type="predicted"/>
<accession>T1K0B8</accession>
<evidence type="ECO:0000256" key="1">
    <source>
        <dbReference type="SAM" id="MobiDB-lite"/>
    </source>
</evidence>
<evidence type="ECO:0000313" key="3">
    <source>
        <dbReference type="Proteomes" id="UP000015104"/>
    </source>
</evidence>
<evidence type="ECO:0000313" key="2">
    <source>
        <dbReference type="EnsemblMetazoa" id="tetur03g07190.1"/>
    </source>
</evidence>
<feature type="compositionally biased region" description="Basic and acidic residues" evidence="1">
    <location>
        <begin position="56"/>
        <end position="66"/>
    </location>
</feature>
<organism evidence="2 3">
    <name type="scientific">Tetranychus urticae</name>
    <name type="common">Two-spotted spider mite</name>
    <dbReference type="NCBI Taxonomy" id="32264"/>
    <lineage>
        <taxon>Eukaryota</taxon>
        <taxon>Metazoa</taxon>
        <taxon>Ecdysozoa</taxon>
        <taxon>Arthropoda</taxon>
        <taxon>Chelicerata</taxon>
        <taxon>Arachnida</taxon>
        <taxon>Acari</taxon>
        <taxon>Acariformes</taxon>
        <taxon>Trombidiformes</taxon>
        <taxon>Prostigmata</taxon>
        <taxon>Eleutherengona</taxon>
        <taxon>Raphignathae</taxon>
        <taxon>Tetranychoidea</taxon>
        <taxon>Tetranychidae</taxon>
        <taxon>Tetranychus</taxon>
    </lineage>
</organism>
<evidence type="ECO:0008006" key="4">
    <source>
        <dbReference type="Google" id="ProtNLM"/>
    </source>
</evidence>
<reference evidence="3" key="1">
    <citation type="submission" date="2011-08" db="EMBL/GenBank/DDBJ databases">
        <authorList>
            <person name="Rombauts S."/>
        </authorList>
    </citation>
    <scope>NUCLEOTIDE SEQUENCE</scope>
    <source>
        <strain evidence="3">London</strain>
    </source>
</reference>
<dbReference type="EMBL" id="CAEY01001139">
    <property type="status" value="NOT_ANNOTATED_CDS"/>
    <property type="molecule type" value="Genomic_DNA"/>
</dbReference>
<feature type="compositionally biased region" description="Low complexity" evidence="1">
    <location>
        <begin position="24"/>
        <end position="39"/>
    </location>
</feature>
<dbReference type="Proteomes" id="UP000015104">
    <property type="component" value="Unassembled WGS sequence"/>
</dbReference>
<feature type="region of interest" description="Disordered" evidence="1">
    <location>
        <begin position="1"/>
        <end position="95"/>
    </location>
</feature>
<name>T1K0B8_TETUR</name>
<feature type="compositionally biased region" description="Polar residues" evidence="1">
    <location>
        <begin position="40"/>
        <end position="50"/>
    </location>
</feature>
<dbReference type="EnsemblMetazoa" id="tetur03g07190.1">
    <property type="protein sequence ID" value="tetur03g07190.1"/>
    <property type="gene ID" value="tetur03g07190"/>
</dbReference>
<reference evidence="2" key="2">
    <citation type="submission" date="2015-06" db="UniProtKB">
        <authorList>
            <consortium name="EnsemblMetazoa"/>
        </authorList>
    </citation>
    <scope>IDENTIFICATION</scope>
</reference>
<dbReference type="AlphaFoldDB" id="T1K0B8"/>